<evidence type="ECO:0000313" key="2">
    <source>
        <dbReference type="EMBL" id="VDI33291.1"/>
    </source>
</evidence>
<dbReference type="AlphaFoldDB" id="A0A8B6EGV6"/>
<gene>
    <name evidence="2" type="ORF">MGAL_10B093505</name>
</gene>
<evidence type="ECO:0000313" key="3">
    <source>
        <dbReference type="Proteomes" id="UP000596742"/>
    </source>
</evidence>
<dbReference type="PANTHER" id="PTHR34605">
    <property type="entry name" value="PHAGE_INTEGRASE DOMAIN-CONTAINING PROTEIN"/>
    <property type="match status" value="1"/>
</dbReference>
<organism evidence="2 3">
    <name type="scientific">Mytilus galloprovincialis</name>
    <name type="common">Mediterranean mussel</name>
    <dbReference type="NCBI Taxonomy" id="29158"/>
    <lineage>
        <taxon>Eukaryota</taxon>
        <taxon>Metazoa</taxon>
        <taxon>Spiralia</taxon>
        <taxon>Lophotrochozoa</taxon>
        <taxon>Mollusca</taxon>
        <taxon>Bivalvia</taxon>
        <taxon>Autobranchia</taxon>
        <taxon>Pteriomorphia</taxon>
        <taxon>Mytilida</taxon>
        <taxon>Mytiloidea</taxon>
        <taxon>Mytilidae</taxon>
        <taxon>Mytilinae</taxon>
        <taxon>Mytilus</taxon>
    </lineage>
</organism>
<protein>
    <submittedName>
        <fullName evidence="2">Uncharacterized protein</fullName>
    </submittedName>
</protein>
<dbReference type="GO" id="GO:0006310">
    <property type="term" value="P:DNA recombination"/>
    <property type="evidence" value="ECO:0007669"/>
    <property type="project" value="UniProtKB-KW"/>
</dbReference>
<dbReference type="SUPFAM" id="SSF56349">
    <property type="entry name" value="DNA breaking-rejoining enzymes"/>
    <property type="match status" value="1"/>
</dbReference>
<name>A0A8B6EGV6_MYTGA</name>
<dbReference type="InterPro" id="IPR052925">
    <property type="entry name" value="Phage_Integrase-like_Recomb"/>
</dbReference>
<dbReference type="OrthoDB" id="10068687at2759"/>
<accession>A0A8B6EGV6</accession>
<dbReference type="InterPro" id="IPR013762">
    <property type="entry name" value="Integrase-like_cat_sf"/>
</dbReference>
<evidence type="ECO:0000256" key="1">
    <source>
        <dbReference type="ARBA" id="ARBA00023172"/>
    </source>
</evidence>
<dbReference type="GO" id="GO:0003677">
    <property type="term" value="F:DNA binding"/>
    <property type="evidence" value="ECO:0007669"/>
    <property type="project" value="InterPro"/>
</dbReference>
<keyword evidence="1" id="KW-0233">DNA recombination</keyword>
<proteinExistence type="predicted"/>
<sequence length="135" mass="15442">MDLRFQKACVLAFYGFLRCNEFTCKTVFDKLLSQLMSVRLNLNANHNDSFFVEETGKPFSRNYFISKLKTILIALGYSDKDYSGQSFRSGAATSASSQGIEDSMIQTLGRWKSDCFKRYIRTSKLDIKSALEKIK</sequence>
<dbReference type="GO" id="GO:0015074">
    <property type="term" value="P:DNA integration"/>
    <property type="evidence" value="ECO:0007669"/>
    <property type="project" value="InterPro"/>
</dbReference>
<reference evidence="2" key="1">
    <citation type="submission" date="2018-11" db="EMBL/GenBank/DDBJ databases">
        <authorList>
            <person name="Alioto T."/>
            <person name="Alioto T."/>
        </authorList>
    </citation>
    <scope>NUCLEOTIDE SEQUENCE</scope>
</reference>
<comment type="caution">
    <text evidence="2">The sequence shown here is derived from an EMBL/GenBank/DDBJ whole genome shotgun (WGS) entry which is preliminary data.</text>
</comment>
<dbReference type="EMBL" id="UYJE01005020">
    <property type="protein sequence ID" value="VDI33291.1"/>
    <property type="molecule type" value="Genomic_DNA"/>
</dbReference>
<dbReference type="Gene3D" id="1.10.443.10">
    <property type="entry name" value="Intergrase catalytic core"/>
    <property type="match status" value="1"/>
</dbReference>
<dbReference type="InterPro" id="IPR011010">
    <property type="entry name" value="DNA_brk_join_enz"/>
</dbReference>
<dbReference type="Proteomes" id="UP000596742">
    <property type="component" value="Unassembled WGS sequence"/>
</dbReference>
<keyword evidence="3" id="KW-1185">Reference proteome</keyword>
<dbReference type="PANTHER" id="PTHR34605:SF3">
    <property type="entry name" value="P CELL-TYPE AGGLUTINATION PROTEIN MAP4-LIKE-RELATED"/>
    <property type="match status" value="1"/>
</dbReference>